<dbReference type="Pfam" id="PF20684">
    <property type="entry name" value="Fung_rhodopsin"/>
    <property type="match status" value="1"/>
</dbReference>
<protein>
    <recommendedName>
        <fullName evidence="7">Rhodopsin domain-containing protein</fullName>
    </recommendedName>
</protein>
<sequence>PGLMPPPGVQPLEPHAATIQPAMIATVVISLALSIPAIVIRIFTKYWILRRVQVEDYAILIALLGYLALTALIVIIYSYSGGRHQWNVTIANVMNLARYVYWSQITYPIPMFFAKLALLLQIKRIFASADRNFFWWSSWGLVVANALVYLVTLIVFGLACRPREKFWNPALPGKCLDTGKALLATSAVNLVSDVTILVLPIVGVWNLNLDLKKKIGVALIFATGLGTIIASIFRLYVCIKSRTSKDLTWWASIGVLAAMAEFCTLLLCCCAPTFPRFI</sequence>
<dbReference type="AlphaFoldDB" id="A0A6A6S546"/>
<keyword evidence="3 6" id="KW-1133">Transmembrane helix</keyword>
<keyword evidence="2 6" id="KW-0812">Transmembrane</keyword>
<name>A0A6A6S546_9PLEO</name>
<feature type="transmembrane region" description="Helical" evidence="6">
    <location>
        <begin position="181"/>
        <end position="205"/>
    </location>
</feature>
<evidence type="ECO:0000313" key="9">
    <source>
        <dbReference type="Proteomes" id="UP000799753"/>
    </source>
</evidence>
<feature type="transmembrane region" description="Helical" evidence="6">
    <location>
        <begin position="217"/>
        <end position="237"/>
    </location>
</feature>
<evidence type="ECO:0000256" key="6">
    <source>
        <dbReference type="SAM" id="Phobius"/>
    </source>
</evidence>
<feature type="transmembrane region" description="Helical" evidence="6">
    <location>
        <begin position="133"/>
        <end position="159"/>
    </location>
</feature>
<feature type="transmembrane region" description="Helical" evidence="6">
    <location>
        <begin position="56"/>
        <end position="79"/>
    </location>
</feature>
<dbReference type="EMBL" id="MU006781">
    <property type="protein sequence ID" value="KAF2642710.1"/>
    <property type="molecule type" value="Genomic_DNA"/>
</dbReference>
<evidence type="ECO:0000259" key="7">
    <source>
        <dbReference type="Pfam" id="PF20684"/>
    </source>
</evidence>
<feature type="domain" description="Rhodopsin" evidence="7">
    <location>
        <begin position="40"/>
        <end position="274"/>
    </location>
</feature>
<dbReference type="InterPro" id="IPR049326">
    <property type="entry name" value="Rhodopsin_dom_fungi"/>
</dbReference>
<dbReference type="OrthoDB" id="5342292at2759"/>
<feature type="non-terminal residue" evidence="8">
    <location>
        <position position="1"/>
    </location>
</feature>
<dbReference type="InterPro" id="IPR052337">
    <property type="entry name" value="SAT4-like"/>
</dbReference>
<organism evidence="8 9">
    <name type="scientific">Massarina eburnea CBS 473.64</name>
    <dbReference type="NCBI Taxonomy" id="1395130"/>
    <lineage>
        <taxon>Eukaryota</taxon>
        <taxon>Fungi</taxon>
        <taxon>Dikarya</taxon>
        <taxon>Ascomycota</taxon>
        <taxon>Pezizomycotina</taxon>
        <taxon>Dothideomycetes</taxon>
        <taxon>Pleosporomycetidae</taxon>
        <taxon>Pleosporales</taxon>
        <taxon>Massarineae</taxon>
        <taxon>Massarinaceae</taxon>
        <taxon>Massarina</taxon>
    </lineage>
</organism>
<feature type="transmembrane region" description="Helical" evidence="6">
    <location>
        <begin position="20"/>
        <end position="44"/>
    </location>
</feature>
<feature type="transmembrane region" description="Helical" evidence="6">
    <location>
        <begin position="249"/>
        <end position="274"/>
    </location>
</feature>
<evidence type="ECO:0000313" key="8">
    <source>
        <dbReference type="EMBL" id="KAF2642710.1"/>
    </source>
</evidence>
<evidence type="ECO:0000256" key="1">
    <source>
        <dbReference type="ARBA" id="ARBA00004141"/>
    </source>
</evidence>
<accession>A0A6A6S546</accession>
<keyword evidence="4 6" id="KW-0472">Membrane</keyword>
<feature type="transmembrane region" description="Helical" evidence="6">
    <location>
        <begin position="99"/>
        <end position="121"/>
    </location>
</feature>
<keyword evidence="9" id="KW-1185">Reference proteome</keyword>
<proteinExistence type="inferred from homology"/>
<dbReference type="PANTHER" id="PTHR33048">
    <property type="entry name" value="PTH11-LIKE INTEGRAL MEMBRANE PROTEIN (AFU_ORTHOLOGUE AFUA_5G11245)"/>
    <property type="match status" value="1"/>
</dbReference>
<dbReference type="GO" id="GO:0016020">
    <property type="term" value="C:membrane"/>
    <property type="evidence" value="ECO:0007669"/>
    <property type="project" value="UniProtKB-SubCell"/>
</dbReference>
<dbReference type="Proteomes" id="UP000799753">
    <property type="component" value="Unassembled WGS sequence"/>
</dbReference>
<gene>
    <name evidence="8" type="ORF">P280DRAFT_356722</name>
</gene>
<evidence type="ECO:0000256" key="5">
    <source>
        <dbReference type="ARBA" id="ARBA00038359"/>
    </source>
</evidence>
<dbReference type="PANTHER" id="PTHR33048:SF47">
    <property type="entry name" value="INTEGRAL MEMBRANE PROTEIN-RELATED"/>
    <property type="match status" value="1"/>
</dbReference>
<comment type="similarity">
    <text evidence="5">Belongs to the SAT4 family.</text>
</comment>
<evidence type="ECO:0000256" key="2">
    <source>
        <dbReference type="ARBA" id="ARBA00022692"/>
    </source>
</evidence>
<evidence type="ECO:0000256" key="3">
    <source>
        <dbReference type="ARBA" id="ARBA00022989"/>
    </source>
</evidence>
<evidence type="ECO:0000256" key="4">
    <source>
        <dbReference type="ARBA" id="ARBA00023136"/>
    </source>
</evidence>
<feature type="non-terminal residue" evidence="8">
    <location>
        <position position="278"/>
    </location>
</feature>
<reference evidence="8" key="1">
    <citation type="journal article" date="2020" name="Stud. Mycol.">
        <title>101 Dothideomycetes genomes: a test case for predicting lifestyles and emergence of pathogens.</title>
        <authorList>
            <person name="Haridas S."/>
            <person name="Albert R."/>
            <person name="Binder M."/>
            <person name="Bloem J."/>
            <person name="Labutti K."/>
            <person name="Salamov A."/>
            <person name="Andreopoulos B."/>
            <person name="Baker S."/>
            <person name="Barry K."/>
            <person name="Bills G."/>
            <person name="Bluhm B."/>
            <person name="Cannon C."/>
            <person name="Castanera R."/>
            <person name="Culley D."/>
            <person name="Daum C."/>
            <person name="Ezra D."/>
            <person name="Gonzalez J."/>
            <person name="Henrissat B."/>
            <person name="Kuo A."/>
            <person name="Liang C."/>
            <person name="Lipzen A."/>
            <person name="Lutzoni F."/>
            <person name="Magnuson J."/>
            <person name="Mondo S."/>
            <person name="Nolan M."/>
            <person name="Ohm R."/>
            <person name="Pangilinan J."/>
            <person name="Park H.-J."/>
            <person name="Ramirez L."/>
            <person name="Alfaro M."/>
            <person name="Sun H."/>
            <person name="Tritt A."/>
            <person name="Yoshinaga Y."/>
            <person name="Zwiers L.-H."/>
            <person name="Turgeon B."/>
            <person name="Goodwin S."/>
            <person name="Spatafora J."/>
            <person name="Crous P."/>
            <person name="Grigoriev I."/>
        </authorList>
    </citation>
    <scope>NUCLEOTIDE SEQUENCE</scope>
    <source>
        <strain evidence="8">CBS 473.64</strain>
    </source>
</reference>
<comment type="subcellular location">
    <subcellularLocation>
        <location evidence="1">Membrane</location>
        <topology evidence="1">Multi-pass membrane protein</topology>
    </subcellularLocation>
</comment>